<proteinExistence type="predicted"/>
<name>A0A4Z1TBZ3_GIAMU</name>
<dbReference type="VEuPathDB" id="GiardiaDB:GMRT_10386"/>
<accession>A0A4Z1TBZ3</accession>
<dbReference type="OrthoDB" id="20872at2759"/>
<organism evidence="2 3">
    <name type="scientific">Giardia muris</name>
    <dbReference type="NCBI Taxonomy" id="5742"/>
    <lineage>
        <taxon>Eukaryota</taxon>
        <taxon>Metamonada</taxon>
        <taxon>Diplomonadida</taxon>
        <taxon>Hexamitidae</taxon>
        <taxon>Giardiinae</taxon>
        <taxon>Giardia</taxon>
    </lineage>
</organism>
<dbReference type="InterPro" id="IPR046341">
    <property type="entry name" value="SET_dom_sf"/>
</dbReference>
<dbReference type="Gene3D" id="2.170.270.10">
    <property type="entry name" value="SET domain"/>
    <property type="match status" value="1"/>
</dbReference>
<keyword evidence="3" id="KW-1185">Reference proteome</keyword>
<feature type="region of interest" description="Disordered" evidence="1">
    <location>
        <begin position="114"/>
        <end position="135"/>
    </location>
</feature>
<comment type="caution">
    <text evidence="2">The sequence shown here is derived from an EMBL/GenBank/DDBJ whole genome shotgun (WGS) entry which is preliminary data.</text>
</comment>
<evidence type="ECO:0000313" key="3">
    <source>
        <dbReference type="Proteomes" id="UP000315496"/>
    </source>
</evidence>
<gene>
    <name evidence="2" type="ORF">GMRT_10386</name>
</gene>
<reference evidence="2 3" key="1">
    <citation type="submission" date="2019-05" db="EMBL/GenBank/DDBJ databases">
        <title>The compact genome of Giardia muris reveals important steps in the evolution of intestinal protozoan parasites.</title>
        <authorList>
            <person name="Xu F."/>
            <person name="Jimenez-Gonzalez A."/>
            <person name="Einarsson E."/>
            <person name="Astvaldsson A."/>
            <person name="Peirasmaki D."/>
            <person name="Eckmann L."/>
            <person name="Andersson J.O."/>
            <person name="Svard S.G."/>
            <person name="Jerlstrom-Hultqvist J."/>
        </authorList>
    </citation>
    <scope>NUCLEOTIDE SEQUENCE [LARGE SCALE GENOMIC DNA]</scope>
    <source>
        <strain evidence="2 3">Roberts-Thomson</strain>
    </source>
</reference>
<feature type="compositionally biased region" description="Basic and acidic residues" evidence="1">
    <location>
        <begin position="115"/>
        <end position="127"/>
    </location>
</feature>
<sequence>MRRTGYSELFGVRISADTYDTLQDLRHSCPQRRGSVGVDLDVALSLITCTRPDFITSPDSLTDISSVLSYICNVTRRRAADTILQYYTANFPEKAPVIAQLCRNMPTEIAVRDAPVSDDRRKPDRGRQRTALESSPQTFGALLQTLSDRSLKRAEAYIRSEYAKQIDDSRSCYGRPLQVSVEIDQSALLALRNDLRKRFQHLQGPPVAHVQEERGSFYAPGNFLPYCPTSLPMVHPSLSTLLSAPADYLILPQLPEQKLTSRSTKISNGEVRHYLYSQYLLDYTRKNENDDPPDLALSLRPAWGQAVVFQNAPSDRPGGLLWQHPQYRLVTRKPVPEHHALVDLLGCYVPPEVLFDSLITDLCLLAQANQKHRQLRTNTEDMSASDQPDQNATAMSLDIHTVLERLQHIVYFPPFQICVDQRHFGNVSRFVRFVENPLEATCYVKAIGVSGSTRLQLHASRDLGANTELLLHAGSFSWIRATSELMQDQVALEGFTNFADFLTTTQPWKDILSLYSEHQGSETSFSMLITTLLLEFRLMKPEQQFTRTCALNSDFFQWLAQQLKSVSYHEEVTDMGKHVILLQDCLDATPTIVDNVRVNCNTLINLKTVFTQSTFSAQCATNLVAGDPTILMNGYYLYSYFDTHGLLADRRRIDHIPTLFDLTPLQTTRLLKLLCFVQYASIYHELDSQDSELLSTLQQPILFTLTGAKGPLVDILRLICPILTLSDAISDLMEHAGATVPFIRIGEDGNPDALGEFSPLQISAQELQQTGEYCVVSLTRLIQETIREGLERDTCPPPLCIKFFPAYYTAWAPYTPISRLQSATLDPLFARILATLLKAFQVHKLLPESPHPGLQADQRITALSLKLIHHNSYLNLLAYGIEISQAQYIRLLRELLLAPQQLDSSDSWLSPLDSFNLGRLDAPELRTLRFFYTDLSDAELADQLCAVAACRIESQTEENIFKDDSALFTDDVLDQLSKAIMELLDAMPPLSGKVRQESKRAPAKREMLWPGSASLARAGYNGDVGYTRGDPEFGLSPKVPLPLPGQRRSDPVTDMRPLDRRPPFSEPALKRVLLELATTLQLG</sequence>
<dbReference type="Proteomes" id="UP000315496">
    <property type="component" value="Chromosome 1"/>
</dbReference>
<dbReference type="EMBL" id="VDLU01000001">
    <property type="protein sequence ID" value="TNJ30059.1"/>
    <property type="molecule type" value="Genomic_DNA"/>
</dbReference>
<feature type="compositionally biased region" description="Basic and acidic residues" evidence="1">
    <location>
        <begin position="1047"/>
        <end position="1064"/>
    </location>
</feature>
<dbReference type="AlphaFoldDB" id="A0A4Z1TBZ3"/>
<protein>
    <submittedName>
        <fullName evidence="2">Uncharacterized protein</fullName>
    </submittedName>
</protein>
<feature type="region of interest" description="Disordered" evidence="1">
    <location>
        <begin position="1033"/>
        <end position="1064"/>
    </location>
</feature>
<evidence type="ECO:0000256" key="1">
    <source>
        <dbReference type="SAM" id="MobiDB-lite"/>
    </source>
</evidence>
<evidence type="ECO:0000313" key="2">
    <source>
        <dbReference type="EMBL" id="TNJ30059.1"/>
    </source>
</evidence>